<feature type="region of interest" description="Disordered" evidence="1">
    <location>
        <begin position="113"/>
        <end position="133"/>
    </location>
</feature>
<evidence type="ECO:0000313" key="2">
    <source>
        <dbReference type="EMBL" id="KAG5670544.1"/>
    </source>
</evidence>
<proteinExistence type="predicted"/>
<sequence>MDQDKVSKENVEILELSEVKPEDKNPNSIVNNEEERRETNYSNIDSLASTESFSKYVFDRSAPSFFMILAEQEISRQESLNDEEAQNLANMNTLQNVEMQLDSKLKALENVDHEKSEHRENTIQKEESKMSRRDTVRFQSLDEIFEPNHENLENQQDIDQNEAIENMHLMQSMNQNNNDLEHSTDTKIDKESSVISFQHKVYDETTTFKMLPEIENAQKKRVEIQVNDQKIFGTTKPKNAYPIEEYCQCEITIPRSRSYGVLANVVLKTISMYSISRQMHLDEIKKQISMAEMHNEISGEEVTLLEHAVERIEQCEELKTLDPKDDGSLNILMEYITKLFEMLKEILFGNQNANNDMKAILNVEEEKSESEMTPTITEEIELSATNVTKEEVESTTEKLKKILLGSQMQIKKEFENDLCMCNKIEETQMLQKSEIDIESSDGILRTVRKSITSAKSQELFVNETPKQSFEEIFKTVKSQSSVVEEKLSLQKFKNVEDLSAIGLNTSPGFVLRTSDIEGNETSNFVKYPKPPVTISVLSVPSVHLDASHATDVLKSSLMPNYLNKKGERMSNAVINDLNDDGFVDLPKVPSNALSGVSSSAWIDENASFVVDPQTPKKSGVERVSFAESPAKSFSEVKMINQEPSTSTAIASTSSTVECEKSKSKFRKCKCFLRKLSRTFHRNSKNEEDGKKN</sequence>
<name>A0A9J6BLF2_POLVA</name>
<comment type="caution">
    <text evidence="2">The sequence shown here is derived from an EMBL/GenBank/DDBJ whole genome shotgun (WGS) entry which is preliminary data.</text>
</comment>
<feature type="compositionally biased region" description="Basic and acidic residues" evidence="1">
    <location>
        <begin position="1"/>
        <end position="25"/>
    </location>
</feature>
<feature type="region of interest" description="Disordered" evidence="1">
    <location>
        <begin position="1"/>
        <end position="40"/>
    </location>
</feature>
<dbReference type="AlphaFoldDB" id="A0A9J6BLF2"/>
<keyword evidence="3" id="KW-1185">Reference proteome</keyword>
<accession>A0A9J6BLF2</accession>
<dbReference type="Proteomes" id="UP001107558">
    <property type="component" value="Chromosome 3"/>
</dbReference>
<protein>
    <submittedName>
        <fullName evidence="2">Uncharacterized protein</fullName>
    </submittedName>
</protein>
<reference evidence="2" key="1">
    <citation type="submission" date="2021-03" db="EMBL/GenBank/DDBJ databases">
        <title>Chromosome level genome of the anhydrobiotic midge Polypedilum vanderplanki.</title>
        <authorList>
            <person name="Yoshida Y."/>
            <person name="Kikawada T."/>
            <person name="Gusev O."/>
        </authorList>
    </citation>
    <scope>NUCLEOTIDE SEQUENCE</scope>
    <source>
        <strain evidence="2">NIAS01</strain>
        <tissue evidence="2">Whole body or cell culture</tissue>
    </source>
</reference>
<organism evidence="2 3">
    <name type="scientific">Polypedilum vanderplanki</name>
    <name type="common">Sleeping chironomid midge</name>
    <dbReference type="NCBI Taxonomy" id="319348"/>
    <lineage>
        <taxon>Eukaryota</taxon>
        <taxon>Metazoa</taxon>
        <taxon>Ecdysozoa</taxon>
        <taxon>Arthropoda</taxon>
        <taxon>Hexapoda</taxon>
        <taxon>Insecta</taxon>
        <taxon>Pterygota</taxon>
        <taxon>Neoptera</taxon>
        <taxon>Endopterygota</taxon>
        <taxon>Diptera</taxon>
        <taxon>Nematocera</taxon>
        <taxon>Chironomoidea</taxon>
        <taxon>Chironomidae</taxon>
        <taxon>Chironominae</taxon>
        <taxon>Polypedilum</taxon>
        <taxon>Polypedilum</taxon>
    </lineage>
</organism>
<evidence type="ECO:0000313" key="3">
    <source>
        <dbReference type="Proteomes" id="UP001107558"/>
    </source>
</evidence>
<dbReference type="EMBL" id="JADBJN010000003">
    <property type="protein sequence ID" value="KAG5670544.1"/>
    <property type="molecule type" value="Genomic_DNA"/>
</dbReference>
<evidence type="ECO:0000256" key="1">
    <source>
        <dbReference type="SAM" id="MobiDB-lite"/>
    </source>
</evidence>
<gene>
    <name evidence="2" type="ORF">PVAND_000799</name>
</gene>